<dbReference type="Pfam" id="PF00561">
    <property type="entry name" value="Abhydrolase_1"/>
    <property type="match status" value="1"/>
</dbReference>
<dbReference type="SUPFAM" id="SSF53474">
    <property type="entry name" value="alpha/beta-Hydrolases"/>
    <property type="match status" value="1"/>
</dbReference>
<dbReference type="InterPro" id="IPR029058">
    <property type="entry name" value="AB_hydrolase_fold"/>
</dbReference>
<dbReference type="InterPro" id="IPR000073">
    <property type="entry name" value="AB_hydrolase_1"/>
</dbReference>
<keyword evidence="3" id="KW-1185">Reference proteome</keyword>
<dbReference type="RefSeq" id="WP_019617816.1">
    <property type="nucleotide sequence ID" value="NZ_JBHUNE010000006.1"/>
</dbReference>
<comment type="caution">
    <text evidence="2">The sequence shown here is derived from an EMBL/GenBank/DDBJ whole genome shotgun (WGS) entry which is preliminary data.</text>
</comment>
<gene>
    <name evidence="2" type="ORF">ACFSW7_08610</name>
</gene>
<evidence type="ECO:0000259" key="1">
    <source>
        <dbReference type="Pfam" id="PF00561"/>
    </source>
</evidence>
<evidence type="ECO:0000313" key="2">
    <source>
        <dbReference type="EMBL" id="MFD2758439.1"/>
    </source>
</evidence>
<dbReference type="InterPro" id="IPR050471">
    <property type="entry name" value="AB_hydrolase"/>
</dbReference>
<dbReference type="EMBL" id="JBHUNE010000006">
    <property type="protein sequence ID" value="MFD2758439.1"/>
    <property type="molecule type" value="Genomic_DNA"/>
</dbReference>
<sequence length="281" mass="30593">MTKFTDVFPSDQGRWLQWVRFGDPAAPPILSFHGAPGSRLEAAMYTRAADHFGVQVVCLTRPGFGLSTWQPQRDVPTFLGDVQRFVDAQGWERFGVAGYSAGGAYALGTAHLMPERVTAVGLLAPAAPMRFTGTLVGPNLAIFAGLAAGAGTVGQRSALRSTRQFAGRRLDRRHGLPDSSGDAFLDSVFGAFLRGPRGVVHDLLLVLTDWGFDPADLDRSIPVELWQGKRDLSVPWRASAQLARRIPNCTFRLDRTANHFSVYTRHADEIVGSLARYALAT</sequence>
<protein>
    <submittedName>
        <fullName evidence="2">Alpha/beta fold hydrolase</fullName>
    </submittedName>
</protein>
<feature type="domain" description="AB hydrolase-1" evidence="1">
    <location>
        <begin position="27"/>
        <end position="263"/>
    </location>
</feature>
<dbReference type="GO" id="GO:0016787">
    <property type="term" value="F:hydrolase activity"/>
    <property type="evidence" value="ECO:0007669"/>
    <property type="project" value="UniProtKB-KW"/>
</dbReference>
<accession>A0ABW5V0U2</accession>
<dbReference type="Proteomes" id="UP001597492">
    <property type="component" value="Unassembled WGS sequence"/>
</dbReference>
<dbReference type="Gene3D" id="3.40.50.1820">
    <property type="entry name" value="alpha/beta hydrolase"/>
    <property type="match status" value="1"/>
</dbReference>
<proteinExistence type="predicted"/>
<keyword evidence="2" id="KW-0378">Hydrolase</keyword>
<reference evidence="3" key="1">
    <citation type="journal article" date="2019" name="Int. J. Syst. Evol. Microbiol.">
        <title>The Global Catalogue of Microorganisms (GCM) 10K type strain sequencing project: providing services to taxonomists for standard genome sequencing and annotation.</title>
        <authorList>
            <consortium name="The Broad Institute Genomics Platform"/>
            <consortium name="The Broad Institute Genome Sequencing Center for Infectious Disease"/>
            <person name="Wu L."/>
            <person name="Ma J."/>
        </authorList>
    </citation>
    <scope>NUCLEOTIDE SEQUENCE [LARGE SCALE GENOMIC DNA]</scope>
    <source>
        <strain evidence="3">TISTR 1514</strain>
    </source>
</reference>
<organism evidence="2 3">
    <name type="scientific">Gulosibacter faecalis</name>
    <dbReference type="NCBI Taxonomy" id="272240"/>
    <lineage>
        <taxon>Bacteria</taxon>
        <taxon>Bacillati</taxon>
        <taxon>Actinomycetota</taxon>
        <taxon>Actinomycetes</taxon>
        <taxon>Micrococcales</taxon>
        <taxon>Microbacteriaceae</taxon>
        <taxon>Gulosibacter</taxon>
    </lineage>
</organism>
<name>A0ABW5V0U2_9MICO</name>
<evidence type="ECO:0000313" key="3">
    <source>
        <dbReference type="Proteomes" id="UP001597492"/>
    </source>
</evidence>
<dbReference type="PANTHER" id="PTHR43433:SF10">
    <property type="entry name" value="AB HYDROLASE-1 DOMAIN-CONTAINING PROTEIN"/>
    <property type="match status" value="1"/>
</dbReference>
<dbReference type="PANTHER" id="PTHR43433">
    <property type="entry name" value="HYDROLASE, ALPHA/BETA FOLD FAMILY PROTEIN"/>
    <property type="match status" value="1"/>
</dbReference>